<evidence type="ECO:0000256" key="1">
    <source>
        <dbReference type="ARBA" id="ARBA00004651"/>
    </source>
</evidence>
<keyword evidence="8" id="KW-0915">Sodium</keyword>
<gene>
    <name evidence="14" type="ORF">Mag101_17565</name>
</gene>
<evidence type="ECO:0000313" key="15">
    <source>
        <dbReference type="Proteomes" id="UP000188219"/>
    </source>
</evidence>
<dbReference type="KEGG" id="maga:Mag101_17565"/>
<dbReference type="Proteomes" id="UP000188219">
    <property type="component" value="Chromosome"/>
</dbReference>
<feature type="transmembrane region" description="Helical" evidence="12">
    <location>
        <begin position="394"/>
        <end position="418"/>
    </location>
</feature>
<dbReference type="PANTHER" id="PTHR10110:SF195">
    <property type="entry name" value="NA(+)_H(+) ANTIPORTER NHAS2"/>
    <property type="match status" value="1"/>
</dbReference>
<keyword evidence="15" id="KW-1185">Reference proteome</keyword>
<evidence type="ECO:0000259" key="13">
    <source>
        <dbReference type="Pfam" id="PF00999"/>
    </source>
</evidence>
<dbReference type="AlphaFoldDB" id="A0A1Q2M979"/>
<feature type="transmembrane region" description="Helical" evidence="12">
    <location>
        <begin position="71"/>
        <end position="88"/>
    </location>
</feature>
<evidence type="ECO:0000256" key="3">
    <source>
        <dbReference type="ARBA" id="ARBA00022448"/>
    </source>
</evidence>
<feature type="transmembrane region" description="Helical" evidence="12">
    <location>
        <begin position="355"/>
        <end position="374"/>
    </location>
</feature>
<dbReference type="RefSeq" id="WP_077407858.1">
    <property type="nucleotide sequence ID" value="NZ_CP019650.1"/>
</dbReference>
<dbReference type="InterPro" id="IPR006153">
    <property type="entry name" value="Cation/H_exchanger_TM"/>
</dbReference>
<dbReference type="eggNOG" id="COG0025">
    <property type="taxonomic scope" value="Bacteria"/>
</dbReference>
<evidence type="ECO:0000256" key="10">
    <source>
        <dbReference type="ARBA" id="ARBA00023136"/>
    </source>
</evidence>
<accession>A0A1Q2M979</accession>
<keyword evidence="6 12" id="KW-0812">Transmembrane</keyword>
<proteinExistence type="inferred from homology"/>
<organism evidence="14 15">
    <name type="scientific">Microbulbifer agarilyticus</name>
    <dbReference type="NCBI Taxonomy" id="260552"/>
    <lineage>
        <taxon>Bacteria</taxon>
        <taxon>Pseudomonadati</taxon>
        <taxon>Pseudomonadota</taxon>
        <taxon>Gammaproteobacteria</taxon>
        <taxon>Cellvibrionales</taxon>
        <taxon>Microbulbiferaceae</taxon>
        <taxon>Microbulbifer</taxon>
    </lineage>
</organism>
<feature type="domain" description="Cation/H+ exchanger transmembrane" evidence="13">
    <location>
        <begin position="77"/>
        <end position="419"/>
    </location>
</feature>
<keyword evidence="4" id="KW-0050">Antiport</keyword>
<sequence length="440" mass="47785">MDVYYTFCFIAAASVFLGFLNQYVLRTQTTIAITAGSLALSLIVTGLGKLEIVELRDWAAQLLPLMNLEDLLLKGMLGFLLFAGSLHIDLYMLRNQKVEITALAIFGTLISTFVVGYLLYFLLGLLGMPVPLVYCLLFGALISPTDPIAVLAIIKNLRAPSQVSIQVEGESLFNDGFGMVVFAVLYALAFQGTEPTFAAISHLFMLEAFGGIALGLAIGGLFHWLICSTNDHSLELLLTLVIPTAGFATANILGVSGALAMVVSGIIIGNFTREHGFSRVSQHELDNFWNITEEFLNGILFLLVGLFLITITFEPIDYLMIVAAIAIVLIGRVAAVSIPFQFLKRHRRYHPYTERILIWGGLRGGLALALAMSIPSGVLINREDGGGTQDLGHLWVVMTYGVVLFSIVVQGSTIAPLIRRSREANYSSNVPPPNAGQQAQ</sequence>
<dbReference type="GO" id="GO:0015386">
    <property type="term" value="F:potassium:proton antiporter activity"/>
    <property type="evidence" value="ECO:0007669"/>
    <property type="project" value="TreeGrafter"/>
</dbReference>
<evidence type="ECO:0000256" key="9">
    <source>
        <dbReference type="ARBA" id="ARBA00023065"/>
    </source>
</evidence>
<protein>
    <submittedName>
        <fullName evidence="14">Sodium:proton antiporter</fullName>
    </submittedName>
</protein>
<feature type="transmembrane region" description="Helical" evidence="12">
    <location>
        <begin position="246"/>
        <end position="269"/>
    </location>
</feature>
<feature type="transmembrane region" description="Helical" evidence="12">
    <location>
        <begin position="31"/>
        <end position="50"/>
    </location>
</feature>
<keyword evidence="9" id="KW-0406">Ion transport</keyword>
<keyword evidence="5" id="KW-1003">Cell membrane</keyword>
<keyword evidence="11" id="KW-0739">Sodium transport</keyword>
<keyword evidence="10 12" id="KW-0472">Membrane</keyword>
<keyword evidence="3" id="KW-0813">Transport</keyword>
<dbReference type="Pfam" id="PF00999">
    <property type="entry name" value="Na_H_Exchanger"/>
    <property type="match status" value="1"/>
</dbReference>
<reference evidence="14" key="1">
    <citation type="submission" date="2017-02" db="EMBL/GenBank/DDBJ databases">
        <title>Genome of Microbulbifer agarilyticus GP101.</title>
        <authorList>
            <person name="Jung J."/>
            <person name="Bae S.S."/>
            <person name="Baek K."/>
        </authorList>
    </citation>
    <scope>NUCLEOTIDE SEQUENCE [LARGE SCALE GENOMIC DNA]</scope>
    <source>
        <strain evidence="14">GP101</strain>
    </source>
</reference>
<evidence type="ECO:0000313" key="14">
    <source>
        <dbReference type="EMBL" id="AQQ69241.1"/>
    </source>
</evidence>
<dbReference type="Gene3D" id="6.10.140.1330">
    <property type="match status" value="1"/>
</dbReference>
<keyword evidence="7 12" id="KW-1133">Transmembrane helix</keyword>
<evidence type="ECO:0000256" key="7">
    <source>
        <dbReference type="ARBA" id="ARBA00022989"/>
    </source>
</evidence>
<name>A0A1Q2M979_9GAMM</name>
<evidence type="ECO:0000256" key="11">
    <source>
        <dbReference type="ARBA" id="ARBA00023201"/>
    </source>
</evidence>
<evidence type="ECO:0000256" key="8">
    <source>
        <dbReference type="ARBA" id="ARBA00023053"/>
    </source>
</evidence>
<dbReference type="GO" id="GO:0015385">
    <property type="term" value="F:sodium:proton antiporter activity"/>
    <property type="evidence" value="ECO:0007669"/>
    <property type="project" value="InterPro"/>
</dbReference>
<feature type="transmembrane region" description="Helical" evidence="12">
    <location>
        <begin position="319"/>
        <end position="343"/>
    </location>
</feature>
<feature type="transmembrane region" description="Helical" evidence="12">
    <location>
        <begin position="7"/>
        <end position="25"/>
    </location>
</feature>
<dbReference type="PANTHER" id="PTHR10110">
    <property type="entry name" value="SODIUM/HYDROGEN EXCHANGER"/>
    <property type="match status" value="1"/>
</dbReference>
<dbReference type="GO" id="GO:0098719">
    <property type="term" value="P:sodium ion import across plasma membrane"/>
    <property type="evidence" value="ECO:0007669"/>
    <property type="project" value="TreeGrafter"/>
</dbReference>
<comment type="subcellular location">
    <subcellularLocation>
        <location evidence="1">Cell membrane</location>
        <topology evidence="1">Multi-pass membrane protein</topology>
    </subcellularLocation>
</comment>
<dbReference type="InterPro" id="IPR018422">
    <property type="entry name" value="Cation/H_exchanger_CPA1"/>
</dbReference>
<feature type="transmembrane region" description="Helical" evidence="12">
    <location>
        <begin position="295"/>
        <end position="313"/>
    </location>
</feature>
<evidence type="ECO:0000256" key="4">
    <source>
        <dbReference type="ARBA" id="ARBA00022449"/>
    </source>
</evidence>
<dbReference type="OrthoDB" id="9774146at2"/>
<feature type="transmembrane region" description="Helical" evidence="12">
    <location>
        <begin position="203"/>
        <end position="226"/>
    </location>
</feature>
<evidence type="ECO:0000256" key="12">
    <source>
        <dbReference type="SAM" id="Phobius"/>
    </source>
</evidence>
<dbReference type="STRING" id="260552.Mag101_17565"/>
<feature type="transmembrane region" description="Helical" evidence="12">
    <location>
        <begin position="132"/>
        <end position="153"/>
    </location>
</feature>
<evidence type="ECO:0000256" key="2">
    <source>
        <dbReference type="ARBA" id="ARBA00007367"/>
    </source>
</evidence>
<dbReference type="EMBL" id="CP019650">
    <property type="protein sequence ID" value="AQQ69241.1"/>
    <property type="molecule type" value="Genomic_DNA"/>
</dbReference>
<evidence type="ECO:0000256" key="6">
    <source>
        <dbReference type="ARBA" id="ARBA00022692"/>
    </source>
</evidence>
<feature type="transmembrane region" description="Helical" evidence="12">
    <location>
        <begin position="173"/>
        <end position="191"/>
    </location>
</feature>
<feature type="transmembrane region" description="Helical" evidence="12">
    <location>
        <begin position="100"/>
        <end position="120"/>
    </location>
</feature>
<evidence type="ECO:0000256" key="5">
    <source>
        <dbReference type="ARBA" id="ARBA00022475"/>
    </source>
</evidence>
<comment type="similarity">
    <text evidence="2">Belongs to the monovalent cation:proton antiporter 1 (CPA1) transporter (TC 2.A.36) family.</text>
</comment>
<dbReference type="GO" id="GO:0005886">
    <property type="term" value="C:plasma membrane"/>
    <property type="evidence" value="ECO:0007669"/>
    <property type="project" value="UniProtKB-SubCell"/>
</dbReference>
<dbReference type="GO" id="GO:0051453">
    <property type="term" value="P:regulation of intracellular pH"/>
    <property type="evidence" value="ECO:0007669"/>
    <property type="project" value="TreeGrafter"/>
</dbReference>